<protein>
    <submittedName>
        <fullName evidence="4">DM13 domain-containing protein</fullName>
    </submittedName>
</protein>
<feature type="chain" id="PRO_5038908754" evidence="2">
    <location>
        <begin position="21"/>
        <end position="213"/>
    </location>
</feature>
<dbReference type="KEGG" id="awe:JG540_08280"/>
<dbReference type="PROSITE" id="PS51549">
    <property type="entry name" value="DM13"/>
    <property type="match status" value="1"/>
</dbReference>
<organism evidence="4 5">
    <name type="scientific">Actinomyces weissii</name>
    <dbReference type="NCBI Taxonomy" id="675090"/>
    <lineage>
        <taxon>Bacteria</taxon>
        <taxon>Bacillati</taxon>
        <taxon>Actinomycetota</taxon>
        <taxon>Actinomycetes</taxon>
        <taxon>Actinomycetales</taxon>
        <taxon>Actinomycetaceae</taxon>
        <taxon>Actinomyces</taxon>
    </lineage>
</organism>
<dbReference type="AlphaFoldDB" id="A0A7T7M938"/>
<name>A0A7T7M938_9ACTO</name>
<evidence type="ECO:0000313" key="5">
    <source>
        <dbReference type="Proteomes" id="UP000595895"/>
    </source>
</evidence>
<feature type="region of interest" description="Disordered" evidence="1">
    <location>
        <begin position="54"/>
        <end position="111"/>
    </location>
</feature>
<evidence type="ECO:0000256" key="1">
    <source>
        <dbReference type="SAM" id="MobiDB-lite"/>
    </source>
</evidence>
<dbReference type="InterPro" id="IPR019545">
    <property type="entry name" value="DM13_domain"/>
</dbReference>
<dbReference type="RefSeq" id="WP_200275275.1">
    <property type="nucleotide sequence ID" value="NZ_CP066802.1"/>
</dbReference>
<evidence type="ECO:0000313" key="4">
    <source>
        <dbReference type="EMBL" id="QQM67030.1"/>
    </source>
</evidence>
<dbReference type="Proteomes" id="UP000595895">
    <property type="component" value="Chromosome"/>
</dbReference>
<proteinExistence type="predicted"/>
<evidence type="ECO:0000256" key="2">
    <source>
        <dbReference type="SAM" id="SignalP"/>
    </source>
</evidence>
<dbReference type="EMBL" id="CP066802">
    <property type="protein sequence ID" value="QQM67030.1"/>
    <property type="molecule type" value="Genomic_DNA"/>
</dbReference>
<keyword evidence="2" id="KW-0732">Signal</keyword>
<keyword evidence="5" id="KW-1185">Reference proteome</keyword>
<feature type="compositionally biased region" description="Low complexity" evidence="1">
    <location>
        <begin position="54"/>
        <end position="83"/>
    </location>
</feature>
<feature type="domain" description="DM13" evidence="3">
    <location>
        <begin position="102"/>
        <end position="210"/>
    </location>
</feature>
<sequence>MLTKLLTLVRAHRRATAAVAAACLVAAGVALAVFKPWLLLVDTTVNDTLPVAAAPAPKAPSSSAPASEASEAASDDATAAADPQGPATPEAQPAGPVLVSTGTFTSHEHTTTGTASIYRLPDGRLQLALADLATSNGPDVRVWLSAGPVVEGFAGWFTAKDHAHLDVAPIKGNLGNQLYDLPEGTDLSQWQSVVLWCEDFSVSFGAAPLAPQA</sequence>
<accession>A0A7T7M938</accession>
<dbReference type="Pfam" id="PF10517">
    <property type="entry name" value="DM13"/>
    <property type="match status" value="1"/>
</dbReference>
<reference evidence="4 5" key="1">
    <citation type="submission" date="2020-12" db="EMBL/GenBank/DDBJ databases">
        <authorList>
            <person name="Zhou J."/>
        </authorList>
    </citation>
    <scope>NUCLEOTIDE SEQUENCE [LARGE SCALE GENOMIC DNA]</scope>
    <source>
        <strain evidence="4 5">CCUG 61299</strain>
    </source>
</reference>
<feature type="signal peptide" evidence="2">
    <location>
        <begin position="1"/>
        <end position="20"/>
    </location>
</feature>
<gene>
    <name evidence="4" type="ORF">JG540_08280</name>
</gene>
<evidence type="ECO:0000259" key="3">
    <source>
        <dbReference type="PROSITE" id="PS51549"/>
    </source>
</evidence>